<dbReference type="GO" id="GO:0016042">
    <property type="term" value="P:lipid catabolic process"/>
    <property type="evidence" value="ECO:0007669"/>
    <property type="project" value="UniProtKB-UniRule"/>
</dbReference>
<name>A0A369AQ49_9FIRM</name>
<dbReference type="GO" id="GO:0016787">
    <property type="term" value="F:hydrolase activity"/>
    <property type="evidence" value="ECO:0007669"/>
    <property type="project" value="UniProtKB-UniRule"/>
</dbReference>
<feature type="short sequence motif" description="DGA/G" evidence="2">
    <location>
        <begin position="172"/>
        <end position="174"/>
    </location>
</feature>
<evidence type="ECO:0000256" key="2">
    <source>
        <dbReference type="PROSITE-ProRule" id="PRU01161"/>
    </source>
</evidence>
<proteinExistence type="predicted"/>
<feature type="short sequence motif" description="GXSXG" evidence="2">
    <location>
        <begin position="40"/>
        <end position="44"/>
    </location>
</feature>
<dbReference type="PROSITE" id="PS51635">
    <property type="entry name" value="PNPLA"/>
    <property type="match status" value="1"/>
</dbReference>
<keyword evidence="2 4" id="KW-0378">Hydrolase</keyword>
<dbReference type="Proteomes" id="UP000253034">
    <property type="component" value="Unassembled WGS sequence"/>
</dbReference>
<keyword evidence="1 2" id="KW-0443">Lipid metabolism</keyword>
<dbReference type="InterPro" id="IPR047156">
    <property type="entry name" value="Teg/CotR/CapV-like"/>
</dbReference>
<dbReference type="Pfam" id="PF01734">
    <property type="entry name" value="Patatin"/>
    <property type="match status" value="1"/>
</dbReference>
<dbReference type="PANTHER" id="PTHR24138">
    <property type="entry name" value="INTRACELLLAR PHOSPHOLIPASE A FAMILY"/>
    <property type="match status" value="1"/>
</dbReference>
<dbReference type="OrthoDB" id="9807112at2"/>
<dbReference type="InterPro" id="IPR002641">
    <property type="entry name" value="PNPLA_dom"/>
</dbReference>
<keyword evidence="5" id="KW-1185">Reference proteome</keyword>
<comment type="caution">
    <text evidence="4">The sequence shown here is derived from an EMBL/GenBank/DDBJ whole genome shotgun (WGS) entry which is preliminary data.</text>
</comment>
<feature type="active site" description="Nucleophile" evidence="2">
    <location>
        <position position="42"/>
    </location>
</feature>
<feature type="active site" description="Proton acceptor" evidence="2">
    <location>
        <position position="172"/>
    </location>
</feature>
<gene>
    <name evidence="4" type="ORF">DFR58_13515</name>
</gene>
<feature type="short sequence motif" description="GXGXXG" evidence="2">
    <location>
        <begin position="9"/>
        <end position="14"/>
    </location>
</feature>
<evidence type="ECO:0000259" key="3">
    <source>
        <dbReference type="PROSITE" id="PS51635"/>
    </source>
</evidence>
<dbReference type="PANTHER" id="PTHR24138:SF10">
    <property type="entry name" value="PHOSPHOLIPASE A2"/>
    <property type="match status" value="1"/>
</dbReference>
<feature type="domain" description="PNPLA" evidence="3">
    <location>
        <begin position="5"/>
        <end position="185"/>
    </location>
</feature>
<reference evidence="4 5" key="1">
    <citation type="submission" date="2018-07" db="EMBL/GenBank/DDBJ databases">
        <title>Genomic Encyclopedia of Type Strains, Phase IV (KMG-IV): sequencing the most valuable type-strain genomes for metagenomic binning, comparative biology and taxonomic classification.</title>
        <authorList>
            <person name="Goeker M."/>
        </authorList>
    </citation>
    <scope>NUCLEOTIDE SEQUENCE [LARGE SCALE GENOMIC DNA]</scope>
    <source>
        <strain evidence="4 5">DSM 27016</strain>
    </source>
</reference>
<protein>
    <submittedName>
        <fullName evidence="4">Patatin-like phospholipase/acyl hydrolase</fullName>
    </submittedName>
</protein>
<organism evidence="4 5">
    <name type="scientific">Anaerobacterium chartisolvens</name>
    <dbReference type="NCBI Taxonomy" id="1297424"/>
    <lineage>
        <taxon>Bacteria</taxon>
        <taxon>Bacillati</taxon>
        <taxon>Bacillota</taxon>
        <taxon>Clostridia</taxon>
        <taxon>Eubacteriales</taxon>
        <taxon>Oscillospiraceae</taxon>
        <taxon>Anaerobacterium</taxon>
    </lineage>
</organism>
<dbReference type="EMBL" id="QPJT01000035">
    <property type="protein sequence ID" value="RCX09584.1"/>
    <property type="molecule type" value="Genomic_DNA"/>
</dbReference>
<keyword evidence="2" id="KW-0442">Lipid degradation</keyword>
<dbReference type="InterPro" id="IPR016035">
    <property type="entry name" value="Acyl_Trfase/lysoPLipase"/>
</dbReference>
<dbReference type="AlphaFoldDB" id="A0A369AQ49"/>
<evidence type="ECO:0000256" key="1">
    <source>
        <dbReference type="ARBA" id="ARBA00023098"/>
    </source>
</evidence>
<accession>A0A369AQ49</accession>
<dbReference type="RefSeq" id="WP_114299834.1">
    <property type="nucleotide sequence ID" value="NZ_QPJT01000035.1"/>
</dbReference>
<evidence type="ECO:0000313" key="4">
    <source>
        <dbReference type="EMBL" id="RCX09584.1"/>
    </source>
</evidence>
<dbReference type="SUPFAM" id="SSF52151">
    <property type="entry name" value="FabD/lysophospholipase-like"/>
    <property type="match status" value="1"/>
</dbReference>
<dbReference type="Gene3D" id="3.40.1090.10">
    <property type="entry name" value="Cytosolic phospholipase A2 catalytic domain"/>
    <property type="match status" value="1"/>
</dbReference>
<sequence length="310" mass="34472">MYKIICFDGGGIKGALTAKMLEMLNNVIPGMLKNVSMYAGTSTGGIISLGLALGITPDNIVQLYAENGQEIFDPYYKFEIQRIDNGIGAPKYNNVKLKKLLEDNFKDNPPLKDLPCNILINTFSLNLDGFSWYPVQLTNFPGSPYLDVTTVDAALRTSAAPVYFPSYQGFIDGGVFANNPSIGALCNALDPEKANADMNSVRLLSFGTGFNPSCIKHDVKWGAAEWLNPMGNPPIPLLSILMDGVMEVDDYNCRQILGEDKYCRANIRLDKSFSMDNWKDVDYLIECAESFPLKNPQEWDRIVSWISRNF</sequence>
<evidence type="ECO:0000313" key="5">
    <source>
        <dbReference type="Proteomes" id="UP000253034"/>
    </source>
</evidence>